<accession>A0A0B6Y046</accession>
<sequence>DSGILTFRSGDRKDDFYLEPQSVYPDYPPSVETSAQILSQRTVNLELPAPQKGDKKLYLEFAEHKQEEKKQRNHENSKQTDIDKSISPDIIRT</sequence>
<reference evidence="2" key="1">
    <citation type="submission" date="2014-12" db="EMBL/GenBank/DDBJ databases">
        <title>Insight into the proteome of Arion vulgaris.</title>
        <authorList>
            <person name="Aradska J."/>
            <person name="Bulat T."/>
            <person name="Smidak R."/>
            <person name="Sarate P."/>
            <person name="Gangsoo J."/>
            <person name="Sialana F."/>
            <person name="Bilban M."/>
            <person name="Lubec G."/>
        </authorList>
    </citation>
    <scope>NUCLEOTIDE SEQUENCE</scope>
    <source>
        <tissue evidence="2">Skin</tissue>
    </source>
</reference>
<protein>
    <submittedName>
        <fullName evidence="2">Uncharacterized protein</fullName>
    </submittedName>
</protein>
<feature type="non-terminal residue" evidence="2">
    <location>
        <position position="1"/>
    </location>
</feature>
<evidence type="ECO:0000313" key="2">
    <source>
        <dbReference type="EMBL" id="CEK49692.1"/>
    </source>
</evidence>
<feature type="region of interest" description="Disordered" evidence="1">
    <location>
        <begin position="65"/>
        <end position="93"/>
    </location>
</feature>
<dbReference type="EMBL" id="HACG01002827">
    <property type="protein sequence ID" value="CEK49692.1"/>
    <property type="molecule type" value="Transcribed_RNA"/>
</dbReference>
<organism evidence="2">
    <name type="scientific">Arion vulgaris</name>
    <dbReference type="NCBI Taxonomy" id="1028688"/>
    <lineage>
        <taxon>Eukaryota</taxon>
        <taxon>Metazoa</taxon>
        <taxon>Spiralia</taxon>
        <taxon>Lophotrochozoa</taxon>
        <taxon>Mollusca</taxon>
        <taxon>Gastropoda</taxon>
        <taxon>Heterobranchia</taxon>
        <taxon>Euthyneura</taxon>
        <taxon>Panpulmonata</taxon>
        <taxon>Eupulmonata</taxon>
        <taxon>Stylommatophora</taxon>
        <taxon>Helicina</taxon>
        <taxon>Arionoidea</taxon>
        <taxon>Arionidae</taxon>
        <taxon>Arion</taxon>
    </lineage>
</organism>
<name>A0A0B6Y046_9EUPU</name>
<dbReference type="AlphaFoldDB" id="A0A0B6Y046"/>
<proteinExistence type="predicted"/>
<gene>
    <name evidence="2" type="primary">ORF8529</name>
</gene>
<feature type="non-terminal residue" evidence="2">
    <location>
        <position position="93"/>
    </location>
</feature>
<evidence type="ECO:0000256" key="1">
    <source>
        <dbReference type="SAM" id="MobiDB-lite"/>
    </source>
</evidence>